<dbReference type="EMBL" id="JAWXYB010000018">
    <property type="protein sequence ID" value="MDX5932655.1"/>
    <property type="molecule type" value="Genomic_DNA"/>
</dbReference>
<evidence type="ECO:0000313" key="7">
    <source>
        <dbReference type="Proteomes" id="UP001279553"/>
    </source>
</evidence>
<evidence type="ECO:0000256" key="3">
    <source>
        <dbReference type="ARBA" id="ARBA00023136"/>
    </source>
</evidence>
<feature type="transmembrane region" description="Helical" evidence="4">
    <location>
        <begin position="217"/>
        <end position="237"/>
    </location>
</feature>
<dbReference type="PANTHER" id="PTHR43129">
    <property type="entry name" value="FOSMIDOMYCIN RESISTANCE PROTEIN"/>
    <property type="match status" value="1"/>
</dbReference>
<keyword evidence="7" id="KW-1185">Reference proteome</keyword>
<dbReference type="Pfam" id="PF07690">
    <property type="entry name" value="MFS_1"/>
    <property type="match status" value="1"/>
</dbReference>
<keyword evidence="2 4" id="KW-1133">Transmembrane helix</keyword>
<dbReference type="Gene3D" id="1.20.1250.20">
    <property type="entry name" value="MFS general substrate transporter like domains"/>
    <property type="match status" value="2"/>
</dbReference>
<dbReference type="GO" id="GO:0005886">
    <property type="term" value="C:plasma membrane"/>
    <property type="evidence" value="ECO:0007669"/>
    <property type="project" value="TreeGrafter"/>
</dbReference>
<evidence type="ECO:0000256" key="1">
    <source>
        <dbReference type="ARBA" id="ARBA00022692"/>
    </source>
</evidence>
<dbReference type="GO" id="GO:0022857">
    <property type="term" value="F:transmembrane transporter activity"/>
    <property type="evidence" value="ECO:0007669"/>
    <property type="project" value="InterPro"/>
</dbReference>
<dbReference type="RefSeq" id="WP_319615509.1">
    <property type="nucleotide sequence ID" value="NZ_JAWXYB010000018.1"/>
</dbReference>
<protein>
    <submittedName>
        <fullName evidence="6">MFS transporter</fullName>
    </submittedName>
</protein>
<dbReference type="AlphaFoldDB" id="A0AAW9DVC7"/>
<sequence>MSAVLESPPRTASRTTFAVLVAISVCHMLNDMMQVLLPAIYPLLKGGFHLNFAQIGLITLVYQVTASILQPVVGLYTDAKPQPFSLPFGMGFTLAGLIGLAFASSYPELLAAAALLGIGSSIFHPESSRIARIASGGKHGFAQSLFQVGGNFGQSLGPLLAAFFILPRGRESMAWFSLAALLGMAILTGIGIWFRANGHAKPRVRAAVKPSAAPARVMVPLILLGILMMSKFVYLASINSYYIFYLMHRFHLPVQQAQIDLFIFLAAAAAGTMIGGPIGDRIGRRAVIIGSILGVLPFTLALPYVGLDATIILTILIGLILSSAFSAIVVFANDLMPGRIGAVSGLFFGLAFGVAGLGAAGLGVVADWTSITTVYKICAFLPILGLAALWLPKPVRNTGA</sequence>
<gene>
    <name evidence="6" type="ORF">SIL87_18035</name>
</gene>
<dbReference type="Proteomes" id="UP001279553">
    <property type="component" value="Unassembled WGS sequence"/>
</dbReference>
<dbReference type="SUPFAM" id="SSF103473">
    <property type="entry name" value="MFS general substrate transporter"/>
    <property type="match status" value="1"/>
</dbReference>
<evidence type="ECO:0000259" key="5">
    <source>
        <dbReference type="PROSITE" id="PS50850"/>
    </source>
</evidence>
<feature type="transmembrane region" description="Helical" evidence="4">
    <location>
        <begin position="50"/>
        <end position="72"/>
    </location>
</feature>
<proteinExistence type="predicted"/>
<dbReference type="PROSITE" id="PS50850">
    <property type="entry name" value="MFS"/>
    <property type="match status" value="1"/>
</dbReference>
<accession>A0AAW9DVC7</accession>
<dbReference type="InterPro" id="IPR020846">
    <property type="entry name" value="MFS_dom"/>
</dbReference>
<feature type="transmembrane region" description="Helical" evidence="4">
    <location>
        <begin position="172"/>
        <end position="196"/>
    </location>
</feature>
<keyword evidence="1 4" id="KW-0812">Transmembrane</keyword>
<reference evidence="6 7" key="1">
    <citation type="submission" date="2023-11" db="EMBL/GenBank/DDBJ databases">
        <title>MicrobeMod: A computational toolkit for identifying prokaryotic methylation and restriction-modification with nanopore sequencing.</title>
        <authorList>
            <person name="Crits-Christoph A."/>
            <person name="Kang S.C."/>
            <person name="Lee H."/>
            <person name="Ostrov N."/>
        </authorList>
    </citation>
    <scope>NUCLEOTIDE SEQUENCE [LARGE SCALE GENOMIC DNA]</scope>
    <source>
        <strain evidence="6 7">DSMZ 700</strain>
    </source>
</reference>
<feature type="transmembrane region" description="Helical" evidence="4">
    <location>
        <begin position="311"/>
        <end position="333"/>
    </location>
</feature>
<feature type="transmembrane region" description="Helical" evidence="4">
    <location>
        <begin position="372"/>
        <end position="391"/>
    </location>
</feature>
<feature type="transmembrane region" description="Helical" evidence="4">
    <location>
        <begin position="286"/>
        <end position="305"/>
    </location>
</feature>
<dbReference type="CDD" id="cd17478">
    <property type="entry name" value="MFS_FsR"/>
    <property type="match status" value="1"/>
</dbReference>
<organism evidence="6 7">
    <name type="scientific">Acidiphilium acidophilum</name>
    <name type="common">Thiobacillus acidophilus</name>
    <dbReference type="NCBI Taxonomy" id="76588"/>
    <lineage>
        <taxon>Bacteria</taxon>
        <taxon>Pseudomonadati</taxon>
        <taxon>Pseudomonadota</taxon>
        <taxon>Alphaproteobacteria</taxon>
        <taxon>Acetobacterales</taxon>
        <taxon>Acidocellaceae</taxon>
        <taxon>Acidiphilium</taxon>
    </lineage>
</organism>
<feature type="transmembrane region" description="Helical" evidence="4">
    <location>
        <begin position="257"/>
        <end position="274"/>
    </location>
</feature>
<dbReference type="InterPro" id="IPR036259">
    <property type="entry name" value="MFS_trans_sf"/>
</dbReference>
<keyword evidence="3 4" id="KW-0472">Membrane</keyword>
<feature type="domain" description="Major facilitator superfamily (MFS) profile" evidence="5">
    <location>
        <begin position="19"/>
        <end position="397"/>
    </location>
</feature>
<dbReference type="PANTHER" id="PTHR43129:SF1">
    <property type="entry name" value="FOSMIDOMYCIN RESISTANCE PROTEIN"/>
    <property type="match status" value="1"/>
</dbReference>
<evidence type="ECO:0000313" key="6">
    <source>
        <dbReference type="EMBL" id="MDX5932655.1"/>
    </source>
</evidence>
<evidence type="ECO:0000256" key="2">
    <source>
        <dbReference type="ARBA" id="ARBA00022989"/>
    </source>
</evidence>
<name>A0AAW9DVC7_ACIAO</name>
<comment type="caution">
    <text evidence="6">The sequence shown here is derived from an EMBL/GenBank/DDBJ whole genome shotgun (WGS) entry which is preliminary data.</text>
</comment>
<feature type="transmembrane region" description="Helical" evidence="4">
    <location>
        <begin position="84"/>
        <end position="103"/>
    </location>
</feature>
<feature type="transmembrane region" description="Helical" evidence="4">
    <location>
        <begin position="345"/>
        <end position="366"/>
    </location>
</feature>
<dbReference type="InterPro" id="IPR011701">
    <property type="entry name" value="MFS"/>
</dbReference>
<feature type="transmembrane region" description="Helical" evidence="4">
    <location>
        <begin position="12"/>
        <end position="30"/>
    </location>
</feature>
<evidence type="ECO:0000256" key="4">
    <source>
        <dbReference type="SAM" id="Phobius"/>
    </source>
</evidence>